<evidence type="ECO:0000313" key="11">
    <source>
        <dbReference type="EMBL" id="MCT8971862.1"/>
    </source>
</evidence>
<dbReference type="AlphaFoldDB" id="A0AAW5QY24"/>
<evidence type="ECO:0000256" key="6">
    <source>
        <dbReference type="ARBA" id="ARBA00023002"/>
    </source>
</evidence>
<gene>
    <name evidence="11" type="ORF">MUB46_08365</name>
</gene>
<evidence type="ECO:0000256" key="7">
    <source>
        <dbReference type="ARBA" id="ARBA00049243"/>
    </source>
</evidence>
<evidence type="ECO:0000256" key="8">
    <source>
        <dbReference type="ARBA" id="ARBA00049496"/>
    </source>
</evidence>
<evidence type="ECO:0000256" key="4">
    <source>
        <dbReference type="ARBA" id="ARBA00013182"/>
    </source>
</evidence>
<keyword evidence="12" id="KW-1185">Reference proteome</keyword>
<dbReference type="FunFam" id="3.40.50.1970:FF:000003">
    <property type="entry name" value="Alcohol dehydrogenase, iron-containing"/>
    <property type="match status" value="1"/>
</dbReference>
<dbReference type="InterPro" id="IPR001670">
    <property type="entry name" value="ADH_Fe/GldA"/>
</dbReference>
<dbReference type="Gene3D" id="1.20.1090.10">
    <property type="entry name" value="Dehydroquinate synthase-like - alpha domain"/>
    <property type="match status" value="1"/>
</dbReference>
<dbReference type="GO" id="GO:0047988">
    <property type="term" value="F:hydroxyacid-oxoacid transhydrogenase activity"/>
    <property type="evidence" value="ECO:0007669"/>
    <property type="project" value="UniProtKB-EC"/>
</dbReference>
<evidence type="ECO:0000259" key="9">
    <source>
        <dbReference type="Pfam" id="PF00465"/>
    </source>
</evidence>
<comment type="cofactor">
    <cofactor evidence="2">
        <name>Fe cation</name>
        <dbReference type="ChEBI" id="CHEBI:24875"/>
    </cofactor>
</comment>
<dbReference type="Proteomes" id="UP001320898">
    <property type="component" value="Unassembled WGS sequence"/>
</dbReference>
<feature type="domain" description="Alcohol dehydrogenase iron-type/glycerol dehydrogenase GldA" evidence="9">
    <location>
        <begin position="21"/>
        <end position="193"/>
    </location>
</feature>
<protein>
    <recommendedName>
        <fullName evidence="4">hydroxyacid-oxoacid transhydrogenase</fullName>
        <ecNumber evidence="4">1.1.99.24</ecNumber>
    </recommendedName>
</protein>
<dbReference type="EC" id="1.1.99.24" evidence="4"/>
<feature type="domain" description="Fe-containing alcohol dehydrogenase-like C-terminal" evidence="10">
    <location>
        <begin position="241"/>
        <end position="427"/>
    </location>
</feature>
<reference evidence="11 12" key="1">
    <citation type="submission" date="2022-04" db="EMBL/GenBank/DDBJ databases">
        <authorList>
            <person name="Ye Y.-Q."/>
            <person name="Du Z.-J."/>
        </authorList>
    </citation>
    <scope>NUCLEOTIDE SEQUENCE [LARGE SCALE GENOMIC DNA]</scope>
    <source>
        <strain evidence="11 12">A6E488</strain>
    </source>
</reference>
<comment type="similarity">
    <text evidence="3">Belongs to the iron-containing alcohol dehydrogenase family. Hydroxyacid-oxoacid transhydrogenase subfamily.</text>
</comment>
<dbReference type="Gene3D" id="3.40.50.1970">
    <property type="match status" value="1"/>
</dbReference>
<dbReference type="RefSeq" id="WP_261615429.1">
    <property type="nucleotide sequence ID" value="NZ_JALIDZ010000003.1"/>
</dbReference>
<evidence type="ECO:0000256" key="3">
    <source>
        <dbReference type="ARBA" id="ARBA00010005"/>
    </source>
</evidence>
<dbReference type="Pfam" id="PF25137">
    <property type="entry name" value="ADH_Fe_C"/>
    <property type="match status" value="1"/>
</dbReference>
<comment type="catalytic activity">
    <reaction evidence="8">
        <text>4-hydroxybutanoate + 2-oxoglutarate = (R)-2-hydroxyglutarate + succinate semialdehyde</text>
        <dbReference type="Rhea" id="RHEA:24734"/>
        <dbReference type="ChEBI" id="CHEBI:15801"/>
        <dbReference type="ChEBI" id="CHEBI:16724"/>
        <dbReference type="ChEBI" id="CHEBI:16810"/>
        <dbReference type="ChEBI" id="CHEBI:57706"/>
        <dbReference type="EC" id="1.1.99.24"/>
    </reaction>
</comment>
<dbReference type="InterPro" id="IPR039697">
    <property type="entry name" value="Alcohol_dehydrogenase_Fe"/>
</dbReference>
<dbReference type="EMBL" id="JALIDZ010000003">
    <property type="protein sequence ID" value="MCT8971862.1"/>
    <property type="molecule type" value="Genomic_DNA"/>
</dbReference>
<dbReference type="Pfam" id="PF00465">
    <property type="entry name" value="Fe-ADH"/>
    <property type="match status" value="1"/>
</dbReference>
<proteinExistence type="inferred from homology"/>
<dbReference type="GO" id="GO:0046872">
    <property type="term" value="F:metal ion binding"/>
    <property type="evidence" value="ECO:0007669"/>
    <property type="project" value="InterPro"/>
</dbReference>
<comment type="caution">
    <text evidence="11">The sequence shown here is derived from an EMBL/GenBank/DDBJ whole genome shotgun (WGS) entry which is preliminary data.</text>
</comment>
<accession>A0AAW5QY24</accession>
<comment type="catalytic activity">
    <reaction evidence="7">
        <text>a primary alcohol + NAD(+) = an aldehyde + NADH + H(+)</text>
        <dbReference type="Rhea" id="RHEA:10736"/>
        <dbReference type="ChEBI" id="CHEBI:15378"/>
        <dbReference type="ChEBI" id="CHEBI:15734"/>
        <dbReference type="ChEBI" id="CHEBI:17478"/>
        <dbReference type="ChEBI" id="CHEBI:57540"/>
        <dbReference type="ChEBI" id="CHEBI:57945"/>
        <dbReference type="EC" id="1.1.1.1"/>
    </reaction>
</comment>
<dbReference type="CDD" id="cd08190">
    <property type="entry name" value="HOT"/>
    <property type="match status" value="1"/>
</dbReference>
<evidence type="ECO:0000259" key="10">
    <source>
        <dbReference type="Pfam" id="PF25137"/>
    </source>
</evidence>
<comment type="catalytic activity">
    <reaction evidence="1">
        <text>(S)-3-hydroxybutanoate + 2-oxoglutarate = (R)-2-hydroxyglutarate + acetoacetate</text>
        <dbReference type="Rhea" id="RHEA:23048"/>
        <dbReference type="ChEBI" id="CHEBI:11047"/>
        <dbReference type="ChEBI" id="CHEBI:13705"/>
        <dbReference type="ChEBI" id="CHEBI:15801"/>
        <dbReference type="ChEBI" id="CHEBI:16810"/>
        <dbReference type="EC" id="1.1.99.24"/>
    </reaction>
</comment>
<evidence type="ECO:0000313" key="12">
    <source>
        <dbReference type="Proteomes" id="UP001320898"/>
    </source>
</evidence>
<organism evidence="11 12">
    <name type="scientific">Microbaculum marinisediminis</name>
    <dbReference type="NCBI Taxonomy" id="2931392"/>
    <lineage>
        <taxon>Bacteria</taxon>
        <taxon>Pseudomonadati</taxon>
        <taxon>Pseudomonadota</taxon>
        <taxon>Alphaproteobacteria</taxon>
        <taxon>Hyphomicrobiales</taxon>
        <taxon>Tepidamorphaceae</taxon>
        <taxon>Microbaculum</taxon>
    </lineage>
</organism>
<dbReference type="GO" id="GO:0004022">
    <property type="term" value="F:alcohol dehydrogenase (NAD+) activity"/>
    <property type="evidence" value="ECO:0007669"/>
    <property type="project" value="UniProtKB-EC"/>
</dbReference>
<evidence type="ECO:0000256" key="2">
    <source>
        <dbReference type="ARBA" id="ARBA00001962"/>
    </source>
</evidence>
<evidence type="ECO:0000256" key="5">
    <source>
        <dbReference type="ARBA" id="ARBA00022946"/>
    </source>
</evidence>
<evidence type="ECO:0000256" key="1">
    <source>
        <dbReference type="ARBA" id="ARBA00000813"/>
    </source>
</evidence>
<sequence length="431" mass="45228">MTAGHPHAGHPHESVFTLEATQLKFGEGAVDELGWEIGRLGLKRIMLVADPVLREFGVTGRVIGQIEAAGAAAVLYEDIAVEPTIDSFGRAAAFAKGADVDGFIGLGGGSTIDTAKVANLIKVHGGEIMDYVNPPIGAGRKPASPLLPLIAIPTTSGSGSEATTVAILDIPDLKVKTGISHRFMRPTLAVVDPVLARTTPGAVTASAGLDVVCHAAESYISKPFDSRDKPANPGERPPYQGSNPIADIWSMKALEFGGRFLARAVNDGDDLEARGTMMLGATMAGIGFGTAGVHIPHSCAYPIAGLKHQYTPPGYRTNHAFVPHGFSVIVTAPAAFRFTYDSAPEKHIRAAELLTGAPVAEPGPESLPDALIALMRQVGAPSGIAELGYGEDDIPDIIDGALKQQRLLVLAPKAPDRSDLETILRQSLRNW</sequence>
<dbReference type="InterPro" id="IPR042157">
    <property type="entry name" value="HOT"/>
</dbReference>
<keyword evidence="6" id="KW-0560">Oxidoreductase</keyword>
<dbReference type="PANTHER" id="PTHR11496">
    <property type="entry name" value="ALCOHOL DEHYDROGENASE"/>
    <property type="match status" value="1"/>
</dbReference>
<name>A0AAW5QY24_9HYPH</name>
<dbReference type="PANTHER" id="PTHR11496:SF83">
    <property type="entry name" value="HYDROXYACID-OXOACID TRANSHYDROGENASE, MITOCHONDRIAL"/>
    <property type="match status" value="1"/>
</dbReference>
<dbReference type="InterPro" id="IPR056798">
    <property type="entry name" value="ADH_Fe_C"/>
</dbReference>
<keyword evidence="5" id="KW-0809">Transit peptide</keyword>
<dbReference type="SUPFAM" id="SSF56796">
    <property type="entry name" value="Dehydroquinate synthase-like"/>
    <property type="match status" value="1"/>
</dbReference>